<protein>
    <submittedName>
        <fullName evidence="1">Uncharacterized protein</fullName>
    </submittedName>
</protein>
<organism evidence="1 2">
    <name type="scientific">Nelumbo nucifera</name>
    <name type="common">Sacred lotus</name>
    <dbReference type="NCBI Taxonomy" id="4432"/>
    <lineage>
        <taxon>Eukaryota</taxon>
        <taxon>Viridiplantae</taxon>
        <taxon>Streptophyta</taxon>
        <taxon>Embryophyta</taxon>
        <taxon>Tracheophyta</taxon>
        <taxon>Spermatophyta</taxon>
        <taxon>Magnoliopsida</taxon>
        <taxon>Proteales</taxon>
        <taxon>Nelumbonaceae</taxon>
        <taxon>Nelumbo</taxon>
    </lineage>
</organism>
<dbReference type="Pfam" id="PF05056">
    <property type="entry name" value="DUF674"/>
    <property type="match status" value="1"/>
</dbReference>
<name>A0A822ZIP7_NELNU</name>
<keyword evidence="2" id="KW-1185">Reference proteome</keyword>
<dbReference type="EMBL" id="DUZY01000007">
    <property type="protein sequence ID" value="DAD45984.1"/>
    <property type="molecule type" value="Genomic_DNA"/>
</dbReference>
<reference evidence="1 2" key="1">
    <citation type="journal article" date="2020" name="Mol. Biol. Evol.">
        <title>Distinct Expression and Methylation Patterns for Genes with Different Fates following a Single Whole-Genome Duplication in Flowering Plants.</title>
        <authorList>
            <person name="Shi T."/>
            <person name="Rahmani R.S."/>
            <person name="Gugger P.F."/>
            <person name="Wang M."/>
            <person name="Li H."/>
            <person name="Zhang Y."/>
            <person name="Li Z."/>
            <person name="Wang Q."/>
            <person name="Van de Peer Y."/>
            <person name="Marchal K."/>
            <person name="Chen J."/>
        </authorList>
    </citation>
    <scope>NUCLEOTIDE SEQUENCE [LARGE SCALE GENOMIC DNA]</scope>
    <source>
        <tissue evidence="1">Leaf</tissue>
    </source>
</reference>
<accession>A0A822ZIP7</accession>
<evidence type="ECO:0000313" key="1">
    <source>
        <dbReference type="EMBL" id="DAD45984.1"/>
    </source>
</evidence>
<dbReference type="InterPro" id="IPR007750">
    <property type="entry name" value="DUF674"/>
</dbReference>
<evidence type="ECO:0000313" key="2">
    <source>
        <dbReference type="Proteomes" id="UP000607653"/>
    </source>
</evidence>
<comment type="caution">
    <text evidence="1">The sequence shown here is derived from an EMBL/GenBank/DDBJ whole genome shotgun (WGS) entry which is preliminary data.</text>
</comment>
<dbReference type="AlphaFoldDB" id="A0A822ZIP7"/>
<dbReference type="Proteomes" id="UP000607653">
    <property type="component" value="Unassembled WGS sequence"/>
</dbReference>
<dbReference type="PANTHER" id="PTHR33103">
    <property type="entry name" value="OS01G0153900 PROTEIN"/>
    <property type="match status" value="1"/>
</dbReference>
<proteinExistence type="predicted"/>
<gene>
    <name evidence="1" type="ORF">HUJ06_004214</name>
</gene>
<dbReference type="PANTHER" id="PTHR33103:SF19">
    <property type="entry name" value="OS09G0544700 PROTEIN"/>
    <property type="match status" value="1"/>
</dbReference>
<sequence length="63" mass="6947">MPMSTMSVINLLNRLKVKEVGAVKEQVVDFGFNEGLALVKASMKSTTVLTDIFIEKKELCFGP</sequence>